<reference evidence="2 3" key="1">
    <citation type="journal article" date="2016" name="Mol. Biol. Evol.">
        <title>Comparative Genomics of Early-Diverging Mushroom-Forming Fungi Provides Insights into the Origins of Lignocellulose Decay Capabilities.</title>
        <authorList>
            <person name="Nagy L.G."/>
            <person name="Riley R."/>
            <person name="Tritt A."/>
            <person name="Adam C."/>
            <person name="Daum C."/>
            <person name="Floudas D."/>
            <person name="Sun H."/>
            <person name="Yadav J.S."/>
            <person name="Pangilinan J."/>
            <person name="Larsson K.H."/>
            <person name="Matsuura K."/>
            <person name="Barry K."/>
            <person name="Labutti K."/>
            <person name="Kuo R."/>
            <person name="Ohm R.A."/>
            <person name="Bhattacharya S.S."/>
            <person name="Shirouzu T."/>
            <person name="Yoshinaga Y."/>
            <person name="Martin F.M."/>
            <person name="Grigoriev I.V."/>
            <person name="Hibbett D.S."/>
        </authorList>
    </citation>
    <scope>NUCLEOTIDE SEQUENCE [LARGE SCALE GENOMIC DNA]</scope>
    <source>
        <strain evidence="2 3">HHB14362 ss-1</strain>
    </source>
</reference>
<feature type="transmembrane region" description="Helical" evidence="1">
    <location>
        <begin position="94"/>
        <end position="114"/>
    </location>
</feature>
<evidence type="ECO:0000256" key="1">
    <source>
        <dbReference type="SAM" id="Phobius"/>
    </source>
</evidence>
<keyword evidence="3" id="KW-1185">Reference proteome</keyword>
<sequence>MAKYIITCDRPPSPRLHPKPAPPPPRSSDIKVLARFEGPIHLTTTLSYIRVARHLPDHPRIRCRPHGRQSILPSMEEAMGECSFRPSVLGRKAWVARLVTLNIILLLSTLPLTISLPCTAIYYLSFLLYMTVISDDVLTQDTIPDTSFSSCPTSSPICDITRYPSRKPLLRRLLFI</sequence>
<organism evidence="2 3">
    <name type="scientific">Neolentinus lepideus HHB14362 ss-1</name>
    <dbReference type="NCBI Taxonomy" id="1314782"/>
    <lineage>
        <taxon>Eukaryota</taxon>
        <taxon>Fungi</taxon>
        <taxon>Dikarya</taxon>
        <taxon>Basidiomycota</taxon>
        <taxon>Agaricomycotina</taxon>
        <taxon>Agaricomycetes</taxon>
        <taxon>Gloeophyllales</taxon>
        <taxon>Gloeophyllaceae</taxon>
        <taxon>Neolentinus</taxon>
    </lineage>
</organism>
<dbReference type="AlphaFoldDB" id="A0A165R1F6"/>
<accession>A0A165R1F6</accession>
<keyword evidence="1" id="KW-0472">Membrane</keyword>
<dbReference type="EMBL" id="KV425587">
    <property type="protein sequence ID" value="KZT23174.1"/>
    <property type="molecule type" value="Genomic_DNA"/>
</dbReference>
<keyword evidence="1" id="KW-0812">Transmembrane</keyword>
<evidence type="ECO:0000313" key="2">
    <source>
        <dbReference type="EMBL" id="KZT23174.1"/>
    </source>
</evidence>
<keyword evidence="1" id="KW-1133">Transmembrane helix</keyword>
<protein>
    <submittedName>
        <fullName evidence="2">Uncharacterized protein</fullName>
    </submittedName>
</protein>
<dbReference type="Proteomes" id="UP000076761">
    <property type="component" value="Unassembled WGS sequence"/>
</dbReference>
<name>A0A165R1F6_9AGAM</name>
<proteinExistence type="predicted"/>
<evidence type="ECO:0000313" key="3">
    <source>
        <dbReference type="Proteomes" id="UP000076761"/>
    </source>
</evidence>
<dbReference type="InParanoid" id="A0A165R1F6"/>
<gene>
    <name evidence="2" type="ORF">NEOLEDRAFT_560567</name>
</gene>